<evidence type="ECO:0000313" key="5">
    <source>
        <dbReference type="EMBL" id="EKV32711.1"/>
    </source>
</evidence>
<feature type="domain" description="PDZ" evidence="4">
    <location>
        <begin position="320"/>
        <end position="416"/>
    </location>
</feature>
<dbReference type="PANTHER" id="PTHR22939">
    <property type="entry name" value="SERINE PROTEASE FAMILY S1C HTRA-RELATED"/>
    <property type="match status" value="1"/>
</dbReference>
<evidence type="ECO:0000256" key="3">
    <source>
        <dbReference type="SAM" id="SignalP"/>
    </source>
</evidence>
<dbReference type="RefSeq" id="WP_009538538.1">
    <property type="nucleotide sequence ID" value="NZ_ANHY01000002.1"/>
</dbReference>
<accession>K9HX29</accession>
<dbReference type="GO" id="GO:0006508">
    <property type="term" value="P:proteolysis"/>
    <property type="evidence" value="ECO:0007669"/>
    <property type="project" value="UniProtKB-KW"/>
</dbReference>
<dbReference type="InterPro" id="IPR041489">
    <property type="entry name" value="PDZ_6"/>
</dbReference>
<dbReference type="Proteomes" id="UP000009881">
    <property type="component" value="Unassembled WGS sequence"/>
</dbReference>
<sequence>MTRRLRTAIVVLAALVLAAGGPARAVEDPPPFGFVGAEVQPVALAEAQALGMEAPRGVFVRDLVPWGPAYRAGLRRGDVLLDYAGVSITGLQHLVSLVQGSRPEDAVPIARRRLGQEQSLSLTLIDYPPGWSVRTEATAVLPRLGLTLAALTPRMRERAGIRWGSTGLLVTEVEPESPAAVLGLEAGELVVAADRERLIDPAAAEFALAEADVLLVEGRRGFRLVVLDAGAEPLPPPVMAAGVSWQAVPGLGLVVLDVAHRTPGAAAGLAAGDLVTAIEGADGLPDADTALALAITPARLSVEGLDDAAPRMVALSPQPSLNLAEAVALIEPLGAAVASLTPPMRDSFTLRPSTRGVVVTSAVPGGRAAEAGLRPGLVIVAVNQRFVERPGDVSEELSAAMAQSAAEAVLLIEGAQGFRIVGLPLKDKAPVAPTPNLLQWQGEPAE</sequence>
<feature type="signal peptide" evidence="3">
    <location>
        <begin position="1"/>
        <end position="25"/>
    </location>
</feature>
<evidence type="ECO:0000256" key="1">
    <source>
        <dbReference type="ARBA" id="ARBA00010541"/>
    </source>
</evidence>
<evidence type="ECO:0000256" key="2">
    <source>
        <dbReference type="ARBA" id="ARBA00022825"/>
    </source>
</evidence>
<feature type="chain" id="PRO_5005687764" evidence="3">
    <location>
        <begin position="26"/>
        <end position="446"/>
    </location>
</feature>
<gene>
    <name evidence="5" type="ORF">C882_1548</name>
</gene>
<keyword evidence="2" id="KW-0378">Hydrolase</keyword>
<dbReference type="PROSITE" id="PS50106">
    <property type="entry name" value="PDZ"/>
    <property type="match status" value="3"/>
</dbReference>
<keyword evidence="2" id="KW-0720">Serine protease</keyword>
<dbReference type="STRING" id="1238182.C882_1548"/>
<feature type="domain" description="PDZ" evidence="4">
    <location>
        <begin position="38"/>
        <end position="113"/>
    </location>
</feature>
<dbReference type="SUPFAM" id="SSF50156">
    <property type="entry name" value="PDZ domain-like"/>
    <property type="match status" value="4"/>
</dbReference>
<dbReference type="Pfam" id="PF17820">
    <property type="entry name" value="PDZ_6"/>
    <property type="match status" value="1"/>
</dbReference>
<organism evidence="5 6">
    <name type="scientific">Caenispirillum salinarum AK4</name>
    <dbReference type="NCBI Taxonomy" id="1238182"/>
    <lineage>
        <taxon>Bacteria</taxon>
        <taxon>Pseudomonadati</taxon>
        <taxon>Pseudomonadota</taxon>
        <taxon>Alphaproteobacteria</taxon>
        <taxon>Rhodospirillales</taxon>
        <taxon>Novispirillaceae</taxon>
        <taxon>Caenispirillum</taxon>
    </lineage>
</organism>
<dbReference type="InterPro" id="IPR036034">
    <property type="entry name" value="PDZ_sf"/>
</dbReference>
<evidence type="ECO:0000259" key="4">
    <source>
        <dbReference type="PROSITE" id="PS50106"/>
    </source>
</evidence>
<dbReference type="SMART" id="SM00228">
    <property type="entry name" value="PDZ"/>
    <property type="match status" value="4"/>
</dbReference>
<comment type="caution">
    <text evidence="5">The sequence shown here is derived from an EMBL/GenBank/DDBJ whole genome shotgun (WGS) entry which is preliminary data.</text>
</comment>
<proteinExistence type="inferred from homology"/>
<dbReference type="PANTHER" id="PTHR22939:SF129">
    <property type="entry name" value="SERINE PROTEASE HTRA2, MITOCHONDRIAL"/>
    <property type="match status" value="1"/>
</dbReference>
<keyword evidence="5" id="KW-0645">Protease</keyword>
<comment type="similarity">
    <text evidence="1">Belongs to the peptidase S1C family.</text>
</comment>
<dbReference type="AlphaFoldDB" id="K9HX29"/>
<protein>
    <submittedName>
        <fullName evidence="5">HtrA protease/chaperone protein</fullName>
    </submittedName>
</protein>
<dbReference type="eggNOG" id="COG0265">
    <property type="taxonomic scope" value="Bacteria"/>
</dbReference>
<dbReference type="EMBL" id="ANHY01000002">
    <property type="protein sequence ID" value="EKV32711.1"/>
    <property type="molecule type" value="Genomic_DNA"/>
</dbReference>
<keyword evidence="3" id="KW-0732">Signal</keyword>
<reference evidence="5 6" key="1">
    <citation type="journal article" date="2013" name="Genome Announc.">
        <title>Draft Genome Sequence of an Alphaproteobacterium, Caenispirillum salinarum AK4(T), Isolated from a Solar Saltern.</title>
        <authorList>
            <person name="Khatri I."/>
            <person name="Singh A."/>
            <person name="Korpole S."/>
            <person name="Pinnaka A.K."/>
            <person name="Subramanian S."/>
        </authorList>
    </citation>
    <scope>NUCLEOTIDE SEQUENCE [LARGE SCALE GENOMIC DNA]</scope>
    <source>
        <strain evidence="5 6">AK4</strain>
    </source>
</reference>
<keyword evidence="6" id="KW-1185">Reference proteome</keyword>
<evidence type="ECO:0000313" key="6">
    <source>
        <dbReference type="Proteomes" id="UP000009881"/>
    </source>
</evidence>
<dbReference type="GO" id="GO:0008236">
    <property type="term" value="F:serine-type peptidase activity"/>
    <property type="evidence" value="ECO:0007669"/>
    <property type="project" value="UniProtKB-KW"/>
</dbReference>
<name>K9HX29_9PROT</name>
<dbReference type="OrthoDB" id="7350524at2"/>
<dbReference type="Gene3D" id="2.30.42.10">
    <property type="match status" value="3"/>
</dbReference>
<feature type="domain" description="PDZ" evidence="4">
    <location>
        <begin position="132"/>
        <end position="230"/>
    </location>
</feature>
<dbReference type="InterPro" id="IPR001478">
    <property type="entry name" value="PDZ"/>
</dbReference>